<dbReference type="GO" id="GO:0005774">
    <property type="term" value="C:vacuolar membrane"/>
    <property type="evidence" value="ECO:0007669"/>
    <property type="project" value="TreeGrafter"/>
</dbReference>
<evidence type="ECO:0000256" key="2">
    <source>
        <dbReference type="SAM" id="Phobius"/>
    </source>
</evidence>
<evidence type="ECO:0000313" key="4">
    <source>
        <dbReference type="Proteomes" id="UP000716291"/>
    </source>
</evidence>
<protein>
    <recommendedName>
        <fullName evidence="5">Lysosomal cobalamin transporter</fullName>
    </recommendedName>
</protein>
<evidence type="ECO:0000256" key="1">
    <source>
        <dbReference type="SAM" id="Coils"/>
    </source>
</evidence>
<feature type="transmembrane region" description="Helical" evidence="2">
    <location>
        <begin position="312"/>
        <end position="331"/>
    </location>
</feature>
<gene>
    <name evidence="3" type="ORF">G6F64_000752</name>
</gene>
<feature type="transmembrane region" description="Helical" evidence="2">
    <location>
        <begin position="107"/>
        <end position="123"/>
    </location>
</feature>
<reference evidence="3" key="1">
    <citation type="journal article" date="2020" name="Microb. Genom.">
        <title>Genetic diversity of clinical and environmental Mucorales isolates obtained from an investigation of mucormycosis cases among solid organ transplant recipients.</title>
        <authorList>
            <person name="Nguyen M.H."/>
            <person name="Kaul D."/>
            <person name="Muto C."/>
            <person name="Cheng S.J."/>
            <person name="Richter R.A."/>
            <person name="Bruno V.M."/>
            <person name="Liu G."/>
            <person name="Beyhan S."/>
            <person name="Sundermann A.J."/>
            <person name="Mounaud S."/>
            <person name="Pasculle A.W."/>
            <person name="Nierman W.C."/>
            <person name="Driscoll E."/>
            <person name="Cumbie R."/>
            <person name="Clancy C.J."/>
            <person name="Dupont C.L."/>
        </authorList>
    </citation>
    <scope>NUCLEOTIDE SEQUENCE</scope>
    <source>
        <strain evidence="3">GL11</strain>
    </source>
</reference>
<dbReference type="PANTHER" id="PTHR16130">
    <property type="entry name" value="LYSOSOMAL COBALAMIN TRANSPORTER-RELATED"/>
    <property type="match status" value="1"/>
</dbReference>
<keyword evidence="2" id="KW-1133">Transmembrane helix</keyword>
<organism evidence="3 4">
    <name type="scientific">Rhizopus oryzae</name>
    <name type="common">Mucormycosis agent</name>
    <name type="synonym">Rhizopus arrhizus var. delemar</name>
    <dbReference type="NCBI Taxonomy" id="64495"/>
    <lineage>
        <taxon>Eukaryota</taxon>
        <taxon>Fungi</taxon>
        <taxon>Fungi incertae sedis</taxon>
        <taxon>Mucoromycota</taxon>
        <taxon>Mucoromycotina</taxon>
        <taxon>Mucoromycetes</taxon>
        <taxon>Mucorales</taxon>
        <taxon>Mucorineae</taxon>
        <taxon>Rhizopodaceae</taxon>
        <taxon>Rhizopus</taxon>
    </lineage>
</organism>
<keyword evidence="4" id="KW-1185">Reference proteome</keyword>
<keyword evidence="2" id="KW-0812">Transmembrane</keyword>
<sequence>MPVANYIAWAIYAGIFLTMGLFSVGFIKFYQSKRDASLWVTIVTMITLTIAFGMVTLIPLDIFLVSNTVDRHTGLKKRWADGDTIYWTTLIVQVLYYARVKALKYSSLFGIFGILLYLFGLFVKPNTLPPHINLEWFNNLLIESNGAKAFWFVVGCLFIPGMIVFIIYTAPGLSLVFFKLIKEKRRVDREHEEVNQKLIKVREQQRMIEHKYAASSAALSTHDHATLENLNDEERILLRQLSSVEEEEHHFLQRMLVVLRPFKLFPLDYVLMVGIILQFFLATAIGISRIGIKFLWVTLYRIKKKSTSPQGLLMITSLLTFALFSFTYSITSSLAPGYTHFGSQVYCNHTEGGIRDCSFETDKIFPCDIWAPTEICTPTVTSTLIDRIILNTPTFGFIFYYSQWLFLVTFILGFFINMFKSPQNEEEQGLLDYVDA</sequence>
<feature type="coiled-coil region" evidence="1">
    <location>
        <begin position="184"/>
        <end position="247"/>
    </location>
</feature>
<keyword evidence="1" id="KW-0175">Coiled coil</keyword>
<feature type="transmembrane region" description="Helical" evidence="2">
    <location>
        <begin position="39"/>
        <end position="64"/>
    </location>
</feature>
<feature type="transmembrane region" description="Helical" evidence="2">
    <location>
        <begin position="269"/>
        <end position="292"/>
    </location>
</feature>
<feature type="transmembrane region" description="Helical" evidence="2">
    <location>
        <begin position="397"/>
        <end position="416"/>
    </location>
</feature>
<dbReference type="PANTHER" id="PTHR16130:SF2">
    <property type="entry name" value="LYSOSOMAL COBALAMIN TRANSPORT ESCORT PROTEIN LMBD1"/>
    <property type="match status" value="1"/>
</dbReference>
<feature type="transmembrane region" description="Helical" evidence="2">
    <location>
        <begin position="6"/>
        <end position="27"/>
    </location>
</feature>
<keyword evidence="2" id="KW-0472">Membrane</keyword>
<name>A0A9P7BXF7_RHIOR</name>
<evidence type="ECO:0000313" key="3">
    <source>
        <dbReference type="EMBL" id="KAG1315322.1"/>
    </source>
</evidence>
<dbReference type="GO" id="GO:0072665">
    <property type="term" value="P:protein localization to vacuole"/>
    <property type="evidence" value="ECO:0007669"/>
    <property type="project" value="TreeGrafter"/>
</dbReference>
<dbReference type="AlphaFoldDB" id="A0A9P7BXF7"/>
<feature type="transmembrane region" description="Helical" evidence="2">
    <location>
        <begin position="84"/>
        <end position="100"/>
    </location>
</feature>
<accession>A0A9P7BXF7</accession>
<feature type="transmembrane region" description="Helical" evidence="2">
    <location>
        <begin position="149"/>
        <end position="178"/>
    </location>
</feature>
<dbReference type="Proteomes" id="UP000716291">
    <property type="component" value="Unassembled WGS sequence"/>
</dbReference>
<dbReference type="InterPro" id="IPR050854">
    <property type="entry name" value="LMBD1_LysCbl_Transport"/>
</dbReference>
<dbReference type="EMBL" id="JAANQT010000050">
    <property type="protein sequence ID" value="KAG1315322.1"/>
    <property type="molecule type" value="Genomic_DNA"/>
</dbReference>
<evidence type="ECO:0008006" key="5">
    <source>
        <dbReference type="Google" id="ProtNLM"/>
    </source>
</evidence>
<dbReference type="OrthoDB" id="73273at2759"/>
<proteinExistence type="predicted"/>
<comment type="caution">
    <text evidence="3">The sequence shown here is derived from an EMBL/GenBank/DDBJ whole genome shotgun (WGS) entry which is preliminary data.</text>
</comment>